<reference evidence="14 15" key="1">
    <citation type="submission" date="2020-04" db="EMBL/GenBank/DDBJ databases">
        <title>Hymenobacter polaris sp. nov., isolated from Arctic soil.</title>
        <authorList>
            <person name="Dahal R.H."/>
        </authorList>
    </citation>
    <scope>NUCLEOTIDE SEQUENCE [LARGE SCALE GENOMIC DNA]</scope>
    <source>
        <strain evidence="14 15">RP-2-7</strain>
    </source>
</reference>
<gene>
    <name evidence="14" type="ORF">HHL22_16705</name>
</gene>
<proteinExistence type="inferred from homology"/>
<dbReference type="RefSeq" id="WP_169532559.1">
    <property type="nucleotide sequence ID" value="NZ_JABBGH010000003.1"/>
</dbReference>
<evidence type="ECO:0000313" key="15">
    <source>
        <dbReference type="Proteomes" id="UP000559626"/>
    </source>
</evidence>
<comment type="caution">
    <text evidence="14">The sequence shown here is derived from an EMBL/GenBank/DDBJ whole genome shotgun (WGS) entry which is preliminary data.</text>
</comment>
<keyword evidence="11" id="KW-0407">Ion channel</keyword>
<evidence type="ECO:0000256" key="2">
    <source>
        <dbReference type="ARBA" id="ARBA00006920"/>
    </source>
</evidence>
<keyword evidence="15" id="KW-1185">Reference proteome</keyword>
<evidence type="ECO:0000256" key="7">
    <source>
        <dbReference type="ARBA" id="ARBA00022958"/>
    </source>
</evidence>
<accession>A0A7Y0AGC3</accession>
<keyword evidence="6" id="KW-0631">Potassium channel</keyword>
<comment type="subcellular location">
    <subcellularLocation>
        <location evidence="1">Membrane</location>
        <topology evidence="1">Multi-pass membrane protein</topology>
    </subcellularLocation>
</comment>
<comment type="similarity">
    <text evidence="2">Belongs to the TMEM175 family.</text>
</comment>
<feature type="transmembrane region" description="Helical" evidence="13">
    <location>
        <begin position="61"/>
        <end position="81"/>
    </location>
</feature>
<feature type="transmembrane region" description="Helical" evidence="13">
    <location>
        <begin position="96"/>
        <end position="115"/>
    </location>
</feature>
<keyword evidence="9" id="KW-0406">Ion transport</keyword>
<evidence type="ECO:0000256" key="5">
    <source>
        <dbReference type="ARBA" id="ARBA00022692"/>
    </source>
</evidence>
<dbReference type="GO" id="GO:0015252">
    <property type="term" value="F:proton channel activity"/>
    <property type="evidence" value="ECO:0007669"/>
    <property type="project" value="InterPro"/>
</dbReference>
<protein>
    <submittedName>
        <fullName evidence="14">DUF1211 domain-containing protein</fullName>
    </submittedName>
</protein>
<dbReference type="Proteomes" id="UP000559626">
    <property type="component" value="Unassembled WGS sequence"/>
</dbReference>
<keyword evidence="5 13" id="KW-0812">Transmembrane</keyword>
<keyword evidence="3" id="KW-0813">Transport</keyword>
<evidence type="ECO:0000256" key="3">
    <source>
        <dbReference type="ARBA" id="ARBA00022448"/>
    </source>
</evidence>
<dbReference type="PANTHER" id="PTHR31462">
    <property type="entry name" value="ENDOSOMAL/LYSOSOMAL POTASSIUM CHANNEL TMEM175"/>
    <property type="match status" value="1"/>
</dbReference>
<dbReference type="EMBL" id="JABBGH010000003">
    <property type="protein sequence ID" value="NML66848.1"/>
    <property type="molecule type" value="Genomic_DNA"/>
</dbReference>
<dbReference type="PANTHER" id="PTHR31462:SF5">
    <property type="entry name" value="ENDOSOMAL_LYSOSOMAL PROTON CHANNEL TMEM175"/>
    <property type="match status" value="1"/>
</dbReference>
<dbReference type="GO" id="GO:0005267">
    <property type="term" value="F:potassium channel activity"/>
    <property type="evidence" value="ECO:0007669"/>
    <property type="project" value="UniProtKB-KW"/>
</dbReference>
<evidence type="ECO:0000256" key="12">
    <source>
        <dbReference type="ARBA" id="ARBA00034430"/>
    </source>
</evidence>
<keyword evidence="4" id="KW-0633">Potassium transport</keyword>
<keyword evidence="7" id="KW-0630">Potassium</keyword>
<evidence type="ECO:0000256" key="8">
    <source>
        <dbReference type="ARBA" id="ARBA00022989"/>
    </source>
</evidence>
<dbReference type="AlphaFoldDB" id="A0A7Y0AGC3"/>
<evidence type="ECO:0000256" key="11">
    <source>
        <dbReference type="ARBA" id="ARBA00023303"/>
    </source>
</evidence>
<keyword evidence="8 13" id="KW-1133">Transmembrane helix</keyword>
<evidence type="ECO:0000256" key="9">
    <source>
        <dbReference type="ARBA" id="ARBA00023065"/>
    </source>
</evidence>
<dbReference type="Pfam" id="PF06736">
    <property type="entry name" value="TMEM175"/>
    <property type="match status" value="1"/>
</dbReference>
<evidence type="ECO:0000256" key="6">
    <source>
        <dbReference type="ARBA" id="ARBA00022826"/>
    </source>
</evidence>
<feature type="transmembrane region" description="Helical" evidence="13">
    <location>
        <begin position="127"/>
        <end position="148"/>
    </location>
</feature>
<evidence type="ECO:0000256" key="1">
    <source>
        <dbReference type="ARBA" id="ARBA00004141"/>
    </source>
</evidence>
<name>A0A7Y0AGC3_9BACT</name>
<organism evidence="14 15">
    <name type="scientific">Hymenobacter polaris</name>
    <dbReference type="NCBI Taxonomy" id="2682546"/>
    <lineage>
        <taxon>Bacteria</taxon>
        <taxon>Pseudomonadati</taxon>
        <taxon>Bacteroidota</taxon>
        <taxon>Cytophagia</taxon>
        <taxon>Cytophagales</taxon>
        <taxon>Hymenobacteraceae</taxon>
        <taxon>Hymenobacter</taxon>
    </lineage>
</organism>
<keyword evidence="10 13" id="KW-0472">Membrane</keyword>
<dbReference type="GO" id="GO:0016020">
    <property type="term" value="C:membrane"/>
    <property type="evidence" value="ECO:0007669"/>
    <property type="project" value="UniProtKB-SubCell"/>
</dbReference>
<feature type="transmembrane region" description="Helical" evidence="13">
    <location>
        <begin position="21"/>
        <end position="41"/>
    </location>
</feature>
<evidence type="ECO:0000256" key="10">
    <source>
        <dbReference type="ARBA" id="ARBA00023136"/>
    </source>
</evidence>
<evidence type="ECO:0000256" key="4">
    <source>
        <dbReference type="ARBA" id="ARBA00022538"/>
    </source>
</evidence>
<sequence length="233" mass="26663">MDSSHHPASDHLDRTAFQLERLILFTDAVFAIAITLLVIEIKVPELQQRTEQAAANGLLHLIPKFIGFFISFFVIAIYWVAHHRIFRFVRRLDTRLIWLNLLFLLAIVLIPFTTACQSEYFELRTPWVLYSLNVMLAGFLQAGMQAYLRHRTHGLTHGHEHAHPDLDLFRPITSPLVFGLSILLAFFLPGMLLRLVPAVAFPLLGILHGRRHHRLSTAYARLVQVHATPRAEA</sequence>
<evidence type="ECO:0000256" key="13">
    <source>
        <dbReference type="SAM" id="Phobius"/>
    </source>
</evidence>
<comment type="catalytic activity">
    <reaction evidence="12">
        <text>K(+)(in) = K(+)(out)</text>
        <dbReference type="Rhea" id="RHEA:29463"/>
        <dbReference type="ChEBI" id="CHEBI:29103"/>
    </reaction>
</comment>
<dbReference type="InterPro" id="IPR010617">
    <property type="entry name" value="TMEM175-like"/>
</dbReference>
<evidence type="ECO:0000313" key="14">
    <source>
        <dbReference type="EMBL" id="NML66848.1"/>
    </source>
</evidence>